<feature type="compositionally biased region" description="Low complexity" evidence="2">
    <location>
        <begin position="97"/>
        <end position="107"/>
    </location>
</feature>
<feature type="compositionally biased region" description="Acidic residues" evidence="2">
    <location>
        <begin position="835"/>
        <end position="846"/>
    </location>
</feature>
<feature type="compositionally biased region" description="Low complexity" evidence="2">
    <location>
        <begin position="11"/>
        <end position="20"/>
    </location>
</feature>
<feature type="compositionally biased region" description="Basic and acidic residues" evidence="2">
    <location>
        <begin position="825"/>
        <end position="834"/>
    </location>
</feature>
<feature type="compositionally biased region" description="Low complexity" evidence="2">
    <location>
        <begin position="153"/>
        <end position="167"/>
    </location>
</feature>
<feature type="region of interest" description="Disordered" evidence="2">
    <location>
        <begin position="655"/>
        <end position="725"/>
    </location>
</feature>
<dbReference type="Pfam" id="PF00098">
    <property type="entry name" value="zf-CCHC"/>
    <property type="match status" value="1"/>
</dbReference>
<dbReference type="InterPro" id="IPR001878">
    <property type="entry name" value="Znf_CCHC"/>
</dbReference>
<feature type="region of interest" description="Disordered" evidence="2">
    <location>
        <begin position="947"/>
        <end position="977"/>
    </location>
</feature>
<dbReference type="Proteomes" id="UP001231189">
    <property type="component" value="Unassembled WGS sequence"/>
</dbReference>
<feature type="region of interest" description="Disordered" evidence="2">
    <location>
        <begin position="61"/>
        <end position="178"/>
    </location>
</feature>
<feature type="domain" description="CCHC-type" evidence="3">
    <location>
        <begin position="443"/>
        <end position="458"/>
    </location>
</feature>
<dbReference type="SUPFAM" id="SSF56672">
    <property type="entry name" value="DNA/RNA polymerases"/>
    <property type="match status" value="1"/>
</dbReference>
<dbReference type="PROSITE" id="PS50158">
    <property type="entry name" value="ZF_CCHC"/>
    <property type="match status" value="2"/>
</dbReference>
<evidence type="ECO:0000259" key="4">
    <source>
        <dbReference type="PROSITE" id="PS50878"/>
    </source>
</evidence>
<dbReference type="CDD" id="cd01650">
    <property type="entry name" value="RT_nLTR_like"/>
    <property type="match status" value="1"/>
</dbReference>
<feature type="compositionally biased region" description="Basic residues" evidence="2">
    <location>
        <begin position="2055"/>
        <end position="2065"/>
    </location>
</feature>
<gene>
    <name evidence="5" type="ORF">QYE76_020402</name>
</gene>
<dbReference type="SUPFAM" id="SSF57756">
    <property type="entry name" value="Retrovirus zinc finger-like domains"/>
    <property type="match status" value="1"/>
</dbReference>
<dbReference type="Pfam" id="PF00078">
    <property type="entry name" value="RVT_1"/>
    <property type="match status" value="1"/>
</dbReference>
<organism evidence="5 6">
    <name type="scientific">Lolium multiflorum</name>
    <name type="common">Italian ryegrass</name>
    <name type="synonym">Lolium perenne subsp. multiflorum</name>
    <dbReference type="NCBI Taxonomy" id="4521"/>
    <lineage>
        <taxon>Eukaryota</taxon>
        <taxon>Viridiplantae</taxon>
        <taxon>Streptophyta</taxon>
        <taxon>Embryophyta</taxon>
        <taxon>Tracheophyta</taxon>
        <taxon>Spermatophyta</taxon>
        <taxon>Magnoliopsida</taxon>
        <taxon>Liliopsida</taxon>
        <taxon>Poales</taxon>
        <taxon>Poaceae</taxon>
        <taxon>BOP clade</taxon>
        <taxon>Pooideae</taxon>
        <taxon>Poodae</taxon>
        <taxon>Poeae</taxon>
        <taxon>Poeae Chloroplast Group 2 (Poeae type)</taxon>
        <taxon>Loliodinae</taxon>
        <taxon>Loliinae</taxon>
        <taxon>Lolium</taxon>
    </lineage>
</organism>
<dbReference type="PANTHER" id="PTHR33170:SF2">
    <property type="entry name" value="OS12G0531500 PROTEIN"/>
    <property type="match status" value="1"/>
</dbReference>
<feature type="compositionally biased region" description="Polar residues" evidence="2">
    <location>
        <begin position="1774"/>
        <end position="1785"/>
    </location>
</feature>
<keyword evidence="6" id="KW-1185">Reference proteome</keyword>
<dbReference type="InterPro" id="IPR036691">
    <property type="entry name" value="Endo/exonu/phosph_ase_sf"/>
</dbReference>
<dbReference type="GO" id="GO:0008270">
    <property type="term" value="F:zinc ion binding"/>
    <property type="evidence" value="ECO:0007669"/>
    <property type="project" value="UniProtKB-KW"/>
</dbReference>
<feature type="compositionally biased region" description="Basic and acidic residues" evidence="2">
    <location>
        <begin position="1821"/>
        <end position="1838"/>
    </location>
</feature>
<dbReference type="EMBL" id="JAUUTY010000006">
    <property type="protein sequence ID" value="KAK1614885.1"/>
    <property type="molecule type" value="Genomic_DNA"/>
</dbReference>
<protein>
    <recommendedName>
        <fullName evidence="7">Retrotransposon protein, putative, unclassified</fullName>
    </recommendedName>
</protein>
<keyword evidence="1" id="KW-0862">Zinc</keyword>
<evidence type="ECO:0008006" key="7">
    <source>
        <dbReference type="Google" id="ProtNLM"/>
    </source>
</evidence>
<evidence type="ECO:0000313" key="6">
    <source>
        <dbReference type="Proteomes" id="UP001231189"/>
    </source>
</evidence>
<feature type="compositionally biased region" description="Basic and acidic residues" evidence="2">
    <location>
        <begin position="774"/>
        <end position="783"/>
    </location>
</feature>
<feature type="compositionally biased region" description="Low complexity" evidence="2">
    <location>
        <begin position="385"/>
        <end position="405"/>
    </location>
</feature>
<keyword evidence="1" id="KW-0863">Zinc-finger</keyword>
<feature type="compositionally biased region" description="Gly residues" evidence="2">
    <location>
        <begin position="296"/>
        <end position="305"/>
    </location>
</feature>
<name>A0AAD8VRU8_LOLMU</name>
<dbReference type="InterPro" id="IPR036875">
    <property type="entry name" value="Znf_CCHC_sf"/>
</dbReference>
<feature type="compositionally biased region" description="Acidic residues" evidence="2">
    <location>
        <begin position="672"/>
        <end position="681"/>
    </location>
</feature>
<dbReference type="InterPro" id="IPR000477">
    <property type="entry name" value="RT_dom"/>
</dbReference>
<dbReference type="InterPro" id="IPR043502">
    <property type="entry name" value="DNA/RNA_pol_sf"/>
</dbReference>
<dbReference type="SMART" id="SM00343">
    <property type="entry name" value="ZnF_C2HC"/>
    <property type="match status" value="2"/>
</dbReference>
<dbReference type="Gene3D" id="4.10.60.10">
    <property type="entry name" value="Zinc finger, CCHC-type"/>
    <property type="match status" value="1"/>
</dbReference>
<evidence type="ECO:0000259" key="3">
    <source>
        <dbReference type="PROSITE" id="PS50158"/>
    </source>
</evidence>
<dbReference type="PANTHER" id="PTHR33170">
    <property type="entry name" value="DUF4283 DOMAIN-CONTAINING PROTEIN-RELATED"/>
    <property type="match status" value="1"/>
</dbReference>
<feature type="domain" description="Reverse transcriptase" evidence="4">
    <location>
        <begin position="1238"/>
        <end position="1514"/>
    </location>
</feature>
<dbReference type="SUPFAM" id="SSF56219">
    <property type="entry name" value="DNase I-like"/>
    <property type="match status" value="1"/>
</dbReference>
<evidence type="ECO:0000256" key="1">
    <source>
        <dbReference type="PROSITE-ProRule" id="PRU00047"/>
    </source>
</evidence>
<comment type="caution">
    <text evidence="5">The sequence shown here is derived from an EMBL/GenBank/DDBJ whole genome shotgun (WGS) entry which is preliminary data.</text>
</comment>
<feature type="domain" description="CCHC-type" evidence="3">
    <location>
        <begin position="424"/>
        <end position="437"/>
    </location>
</feature>
<dbReference type="PROSITE" id="PS50878">
    <property type="entry name" value="RT_POL"/>
    <property type="match status" value="1"/>
</dbReference>
<proteinExistence type="predicted"/>
<evidence type="ECO:0000313" key="5">
    <source>
        <dbReference type="EMBL" id="KAK1614885.1"/>
    </source>
</evidence>
<feature type="region of interest" description="Disordered" evidence="2">
    <location>
        <begin position="774"/>
        <end position="849"/>
    </location>
</feature>
<feature type="compositionally biased region" description="Basic and acidic residues" evidence="2">
    <location>
        <begin position="310"/>
        <end position="319"/>
    </location>
</feature>
<feature type="compositionally biased region" description="Basic and acidic residues" evidence="2">
    <location>
        <begin position="687"/>
        <end position="705"/>
    </location>
</feature>
<feature type="region of interest" description="Disordered" evidence="2">
    <location>
        <begin position="1772"/>
        <end position="1931"/>
    </location>
</feature>
<feature type="compositionally biased region" description="Basic and acidic residues" evidence="2">
    <location>
        <begin position="354"/>
        <end position="364"/>
    </location>
</feature>
<feature type="region of interest" description="Disordered" evidence="2">
    <location>
        <begin position="2005"/>
        <end position="2065"/>
    </location>
</feature>
<feature type="region of interest" description="Disordered" evidence="2">
    <location>
        <begin position="289"/>
        <end position="415"/>
    </location>
</feature>
<sequence>MGAAEGDAEGDAGATAEGGAAPPPDPLARRACHQRAGVLYSRPSLPGGGVKGRFWQPLLEVEDDEAVSERSADESSPPPSTRRAATLGEFLDAANELGGSLRSSSRRTAFAPGGRGSRFRRDPRPGCPAAAPERRSRPRAGALRPESATPRQAPADGAAPSGDDLGAWPPLGQGTLAETPSLPLWAVPELYLGRRPVEPMAAQPARVPLLDLAPASRPALGLEAQVGRGPPTQPTRWWWVPKGLTSLELGFPASRTDVRRHRNTARSIALAQPPPPLLLSFAAAVMSGRGAAPAGQGHGHGGRNGNGKRPAVEDARAEANARSNLPNKDRPRRQGSSSGGGGGQQQHQQPQWWLDREKKREARRAAAAAQQPENLEVDRGRGRGSARAAGKPPAPPAKKQQGAAGPPVPAGGGAGGSGLAQVECFKCGRPGHFQASCTAEPICVICGKEGHHSAACPSKGKEPELSMMGHAISGEGFFYVDFEEDDDEEDDLSNSAIITFPGVALTAAGLEQELRHLVEGEWDWQVRALGEREFAVVFPSKDTLTFSARSGKLFLTLCGTVVDIKLADADPAPAEKLQEVWVRISGLPRCMRRTRRLMVGMRMLGRPLEVDHSTLKARGPVRMRVACRNPSKLNGAVQFFHNSLDYNVGIRVEEPRGATSAPRQPSPPHQDDDMDDDDDDANTPSEDEWRALGDKDRAKAAERSKSLPATTQSREPAAEATDEPAEPVAVITARGASEPPALRGQVELRIDQYGSNLSKAAPWPVPLVVLEQTRAAEEARREQAPTPPPAAVRMDPPVSPPVDSSTLLTTGSDYDSEDSLGSPATHKDTDRVAEAEEEGGVVDDTEDFARRPVLSEATVPRARRTRTVPVGPARKSARLQGPASAIPIMQRAQEFTAARNLDPTEAQAALAFAAARRAHNEAGEASLLGEAPAESVETAQAEAVEVSGEASADPSHDMDTAPHANARGRSKTRGGARYTWTNKQLNPVRSVLDRVLVSTDWEMLFPLCSLTGLTIIGSDHAPLILDSGEDARRRAPRFYFEKGWLQRADFGELVTTKWHSLEGLGGPFFDPIDAWQHVSGGLRQFLKGWGANIGKADRDLKEDILGRIQALDTRADTTGLDDEGWALRYHLEGQLTHLLKMEQEYWRQRGRQSWLLHGDANTAYFHAIANGRRRKCTIARLVTDQGIITESRDLQEHIYSFYRNLMGAEGENRLFSLTQDTWVADRRVSDAENEDLMLSFSGEEVDGVLKSMKVDTAPGPDGFPVIFFKRFWALVKPYILAILNGFALGRVDIARLNFGVLTLIPKIRQFRPIALINEIIHETKSKRLRGVFLKLDFEKAYDRVNWSFLREVLLRKGFNPGWVHRVLSLVSGGQTAITINGEVGNYFRNGRGVRQGDPLSPLLFDFVAEALAAILDRALAAGHIEGVIPHIIPGGVSHLQYADDTIIMIQPEDLAIANLKFLLLCFENMSGLRINFHKSEVMVMGTSDLEKQRIANMLNCKQGSFPFTYLGLPISDHAITAADWGPLTAKVAKRADPWTGKFMSSAARLILVNACLSSLPLHAMGVYMLGDGIHDVLRKHRAKFFWEANGPKKKYHWVRWDAVCMPKSMGGLGIMDTKLMNVCLMAKWVWKIMTGAQGLWADIIRGKYLNGRDIWVDSHPRGSQFWNTLQKIKRVLCLGTKHQVVSGTSTRFWHDWWLGPRPFRERFPGLFAISADPEASVAQAAAGGFWDIPLRRELGRLEHRELNDIRRDLQTVGLRAGRDVIRWSLEPSGEFSSTDRSSTAAGPSARAYQDLPPASAYRKEKTDKEEEGSYPQGGRRVPPDHLDRPHGLDPDEIRGSPTPLAPRRRQKPRLIANGAWRNLFGRDTTAMASAASPTKPYHAPAKRTDPRFPSLPPPERPTEKEGTGGATDGTQGIPRSPPGSPRAIPFSGAKTRPISACREPGCVCNAGAGCTELTTGGDAMKWRCQEASDVAPGGLRLPVFDLLVGFSGCMRMDEECAARVGTDPASHGQKAGGRGRRSVARFGRPGRSVTVEVRRVGGADDVPGRMAANGWKRRPPMGRKS</sequence>
<feature type="region of interest" description="Disordered" evidence="2">
    <location>
        <begin position="1"/>
        <end position="33"/>
    </location>
</feature>
<keyword evidence="1" id="KW-0479">Metal-binding</keyword>
<evidence type="ECO:0000256" key="2">
    <source>
        <dbReference type="SAM" id="MobiDB-lite"/>
    </source>
</evidence>
<accession>A0AAD8VRU8</accession>
<dbReference type="GO" id="GO:0003676">
    <property type="term" value="F:nucleic acid binding"/>
    <property type="evidence" value="ECO:0007669"/>
    <property type="project" value="InterPro"/>
</dbReference>
<reference evidence="5" key="1">
    <citation type="submission" date="2023-07" db="EMBL/GenBank/DDBJ databases">
        <title>A chromosome-level genome assembly of Lolium multiflorum.</title>
        <authorList>
            <person name="Chen Y."/>
            <person name="Copetti D."/>
            <person name="Kolliker R."/>
            <person name="Studer B."/>
        </authorList>
    </citation>
    <scope>NUCLEOTIDE SEQUENCE</scope>
    <source>
        <strain evidence="5">02402/16</strain>
        <tissue evidence="5">Leaf</tissue>
    </source>
</reference>
<feature type="compositionally biased region" description="Acidic residues" evidence="2">
    <location>
        <begin position="1"/>
        <end position="10"/>
    </location>
</feature>